<evidence type="ECO:0000313" key="4">
    <source>
        <dbReference type="Proteomes" id="UP000585437"/>
    </source>
</evidence>
<evidence type="ECO:0000313" key="3">
    <source>
        <dbReference type="EMBL" id="MBB6507855.1"/>
    </source>
</evidence>
<keyword evidence="2" id="KW-0472">Membrane</keyword>
<dbReference type="Proteomes" id="UP000585437">
    <property type="component" value="Unassembled WGS sequence"/>
</dbReference>
<sequence length="423" mass="45032">MSGLETAIRNALDRSDRTDGDTRARIYQSARQALEAGLQRQGVTDKLIVMQQQKRLEEKIREIETEEVDRLAGPAIEPDEITHPVIDPVVAPAATARAAAPDVAAPIVADERVAVPDPDTGLGGATRAPSPANDQRQANDVQSAGDLGSLGAARPDFRPASSGVPQMDGLTSVEPDRVQRGQPPVAKPERGRKRRGSLDAETNPTAKPRKSRRQRLISWLLKWIISLAVVGVACWYFYNSGLVQSVMDEALQAANRASQSQAGPNARFDPRGGFSDEWAQVFEPKQIDTLQVGREAKAEAATGSEGPAVRLLSATPQTGGDIAVTVPADVLQRLAGGPATIAVTVQAGGNQGVQMSIRCDFGSLGGCARHRFTATQERLEALFKVSFDRAIAPNAPGRILINTGLDGADRPVLLYSVRVLPAG</sequence>
<evidence type="ECO:0000256" key="1">
    <source>
        <dbReference type="SAM" id="MobiDB-lite"/>
    </source>
</evidence>
<evidence type="ECO:0000256" key="2">
    <source>
        <dbReference type="SAM" id="Phobius"/>
    </source>
</evidence>
<reference evidence="3 4" key="1">
    <citation type="submission" date="2020-08" db="EMBL/GenBank/DDBJ databases">
        <title>The Agave Microbiome: Exploring the role of microbial communities in plant adaptations to desert environments.</title>
        <authorList>
            <person name="Partida-Martinez L.P."/>
        </authorList>
    </citation>
    <scope>NUCLEOTIDE SEQUENCE [LARGE SCALE GENOMIC DNA]</scope>
    <source>
        <strain evidence="3 4">AS3.12</strain>
    </source>
</reference>
<feature type="compositionally biased region" description="Basic and acidic residues" evidence="1">
    <location>
        <begin position="11"/>
        <end position="20"/>
    </location>
</feature>
<proteinExistence type="predicted"/>
<keyword evidence="4" id="KW-1185">Reference proteome</keyword>
<gene>
    <name evidence="3" type="ORF">F4695_001187</name>
</gene>
<evidence type="ECO:0008006" key="5">
    <source>
        <dbReference type="Google" id="ProtNLM"/>
    </source>
</evidence>
<dbReference type="AlphaFoldDB" id="A0A7X0JII8"/>
<feature type="compositionally biased region" description="Polar residues" evidence="1">
    <location>
        <begin position="132"/>
        <end position="142"/>
    </location>
</feature>
<comment type="caution">
    <text evidence="3">The sequence shown here is derived from an EMBL/GenBank/DDBJ whole genome shotgun (WGS) entry which is preliminary data.</text>
</comment>
<name>A0A7X0JII8_9HYPH</name>
<feature type="transmembrane region" description="Helical" evidence="2">
    <location>
        <begin position="216"/>
        <end position="238"/>
    </location>
</feature>
<dbReference type="RefSeq" id="WP_184654127.1">
    <property type="nucleotide sequence ID" value="NZ_JACHBU010000002.1"/>
</dbReference>
<accession>A0A7X0JII8</accession>
<keyword evidence="2" id="KW-0812">Transmembrane</keyword>
<feature type="region of interest" description="Disordered" evidence="1">
    <location>
        <begin position="110"/>
        <end position="211"/>
    </location>
</feature>
<organism evidence="3 4">
    <name type="scientific">Rhizobium soli</name>
    <dbReference type="NCBI Taxonomy" id="424798"/>
    <lineage>
        <taxon>Bacteria</taxon>
        <taxon>Pseudomonadati</taxon>
        <taxon>Pseudomonadota</taxon>
        <taxon>Alphaproteobacteria</taxon>
        <taxon>Hyphomicrobiales</taxon>
        <taxon>Rhizobiaceae</taxon>
        <taxon>Rhizobium/Agrobacterium group</taxon>
        <taxon>Rhizobium</taxon>
    </lineage>
</organism>
<keyword evidence="2" id="KW-1133">Transmembrane helix</keyword>
<dbReference type="EMBL" id="JACHBU010000002">
    <property type="protein sequence ID" value="MBB6507855.1"/>
    <property type="molecule type" value="Genomic_DNA"/>
</dbReference>
<protein>
    <recommendedName>
        <fullName evidence="5">Biotin transporter BioY</fullName>
    </recommendedName>
</protein>
<feature type="region of interest" description="Disordered" evidence="1">
    <location>
        <begin position="1"/>
        <end position="20"/>
    </location>
</feature>